<dbReference type="InterPro" id="IPR045055">
    <property type="entry name" value="DNA2/NAM7-like"/>
</dbReference>
<evidence type="ECO:0000259" key="1">
    <source>
        <dbReference type="Pfam" id="PF13087"/>
    </source>
</evidence>
<sequence>MPNRLFYDNTLITGTTAAATSVPRQHEVPQPQATVPVREISILTQTDPDMPRYHPPVARYRDPARINSAHHLLHEAVQTYAPDQGIDLYAVDSVQGREKDTLILLTTRSHFEANRADFLDDPRWVNVAITVTRSKHGILILGHERSLFP</sequence>
<accession>A0A183FF57</accession>
<dbReference type="InterPro" id="IPR027417">
    <property type="entry name" value="P-loop_NTPase"/>
</dbReference>
<dbReference type="GO" id="GO:0005737">
    <property type="term" value="C:cytoplasm"/>
    <property type="evidence" value="ECO:0007669"/>
    <property type="project" value="TreeGrafter"/>
</dbReference>
<dbReference type="WBParaSite" id="HPBE_0000510401-mRNA-1">
    <property type="protein sequence ID" value="HPBE_0000510401-mRNA-1"/>
    <property type="gene ID" value="HPBE_0000510401"/>
</dbReference>
<feature type="domain" description="DNA2/NAM7 helicase-like C-terminal" evidence="1">
    <location>
        <begin position="71"/>
        <end position="144"/>
    </location>
</feature>
<dbReference type="EMBL" id="UZAH01025413">
    <property type="protein sequence ID" value="VDO63407.1"/>
    <property type="molecule type" value="Genomic_DNA"/>
</dbReference>
<proteinExistence type="predicted"/>
<dbReference type="Pfam" id="PF13087">
    <property type="entry name" value="AAA_12"/>
    <property type="match status" value="1"/>
</dbReference>
<dbReference type="OrthoDB" id="5805783at2759"/>
<dbReference type="AlphaFoldDB" id="A0A183FF57"/>
<organism evidence="3 4">
    <name type="scientific">Heligmosomoides polygyrus</name>
    <name type="common">Parasitic roundworm</name>
    <dbReference type="NCBI Taxonomy" id="6339"/>
    <lineage>
        <taxon>Eukaryota</taxon>
        <taxon>Metazoa</taxon>
        <taxon>Ecdysozoa</taxon>
        <taxon>Nematoda</taxon>
        <taxon>Chromadorea</taxon>
        <taxon>Rhabditida</taxon>
        <taxon>Rhabditina</taxon>
        <taxon>Rhabditomorpha</taxon>
        <taxon>Strongyloidea</taxon>
        <taxon>Heligmosomidae</taxon>
        <taxon>Heligmosomoides</taxon>
    </lineage>
</organism>
<gene>
    <name evidence="2" type="ORF">HPBE_LOCUS5105</name>
</gene>
<protein>
    <submittedName>
        <fullName evidence="4">AAA_12 domain-containing protein</fullName>
    </submittedName>
</protein>
<keyword evidence="3" id="KW-1185">Reference proteome</keyword>
<name>A0A183FF57_HELPZ</name>
<dbReference type="InterPro" id="IPR041679">
    <property type="entry name" value="DNA2/NAM7-like_C"/>
</dbReference>
<accession>A0A3P7XTQ4</accession>
<dbReference type="Proteomes" id="UP000050761">
    <property type="component" value="Unassembled WGS sequence"/>
</dbReference>
<dbReference type="GO" id="GO:0000184">
    <property type="term" value="P:nuclear-transcribed mRNA catabolic process, nonsense-mediated decay"/>
    <property type="evidence" value="ECO:0007669"/>
    <property type="project" value="TreeGrafter"/>
</dbReference>
<dbReference type="PANTHER" id="PTHR10887:SF364">
    <property type="entry name" value="REGULATOR OF NONSENSE TRANSCRIPTS 1"/>
    <property type="match status" value="1"/>
</dbReference>
<reference evidence="2 3" key="1">
    <citation type="submission" date="2018-11" db="EMBL/GenBank/DDBJ databases">
        <authorList>
            <consortium name="Pathogen Informatics"/>
        </authorList>
    </citation>
    <scope>NUCLEOTIDE SEQUENCE [LARGE SCALE GENOMIC DNA]</scope>
</reference>
<dbReference type="PANTHER" id="PTHR10887">
    <property type="entry name" value="DNA2/NAM7 HELICASE FAMILY"/>
    <property type="match status" value="1"/>
</dbReference>
<evidence type="ECO:0000313" key="3">
    <source>
        <dbReference type="Proteomes" id="UP000050761"/>
    </source>
</evidence>
<evidence type="ECO:0000313" key="2">
    <source>
        <dbReference type="EMBL" id="VDO63407.1"/>
    </source>
</evidence>
<dbReference type="Gene3D" id="3.40.50.300">
    <property type="entry name" value="P-loop containing nucleotide triphosphate hydrolases"/>
    <property type="match status" value="1"/>
</dbReference>
<dbReference type="GO" id="GO:0003724">
    <property type="term" value="F:RNA helicase activity"/>
    <property type="evidence" value="ECO:0007669"/>
    <property type="project" value="TreeGrafter"/>
</dbReference>
<reference evidence="4" key="2">
    <citation type="submission" date="2019-09" db="UniProtKB">
        <authorList>
            <consortium name="WormBaseParasite"/>
        </authorList>
    </citation>
    <scope>IDENTIFICATION</scope>
</reference>
<evidence type="ECO:0000313" key="4">
    <source>
        <dbReference type="WBParaSite" id="HPBE_0000510401-mRNA-1"/>
    </source>
</evidence>